<keyword evidence="5" id="KW-1185">Reference proteome</keyword>
<comment type="caution">
    <text evidence="4">The sequence shown here is derived from an EMBL/GenBank/DDBJ whole genome shotgun (WGS) entry which is preliminary data.</text>
</comment>
<dbReference type="EMBL" id="JAPWTJ010001764">
    <property type="protein sequence ID" value="KAJ8969616.1"/>
    <property type="molecule type" value="Genomic_DNA"/>
</dbReference>
<dbReference type="InterPro" id="IPR051217">
    <property type="entry name" value="Insect_Cuticle_Struc_Prot"/>
</dbReference>
<evidence type="ECO:0000256" key="3">
    <source>
        <dbReference type="SAM" id="MobiDB-lite"/>
    </source>
</evidence>
<dbReference type="PANTHER" id="PTHR12236">
    <property type="entry name" value="STRUCTURAL CONTITUENT OF CUTICLE"/>
    <property type="match status" value="1"/>
</dbReference>
<organism evidence="4 5">
    <name type="scientific">Molorchus minor</name>
    <dbReference type="NCBI Taxonomy" id="1323400"/>
    <lineage>
        <taxon>Eukaryota</taxon>
        <taxon>Metazoa</taxon>
        <taxon>Ecdysozoa</taxon>
        <taxon>Arthropoda</taxon>
        <taxon>Hexapoda</taxon>
        <taxon>Insecta</taxon>
        <taxon>Pterygota</taxon>
        <taxon>Neoptera</taxon>
        <taxon>Endopterygota</taxon>
        <taxon>Coleoptera</taxon>
        <taxon>Polyphaga</taxon>
        <taxon>Cucujiformia</taxon>
        <taxon>Chrysomeloidea</taxon>
        <taxon>Cerambycidae</taxon>
        <taxon>Lamiinae</taxon>
        <taxon>Monochamini</taxon>
        <taxon>Molorchus</taxon>
    </lineage>
</organism>
<keyword evidence="1 2" id="KW-0193">Cuticle</keyword>
<feature type="region of interest" description="Disordered" evidence="3">
    <location>
        <begin position="167"/>
        <end position="208"/>
    </location>
</feature>
<evidence type="ECO:0000313" key="5">
    <source>
        <dbReference type="Proteomes" id="UP001162164"/>
    </source>
</evidence>
<dbReference type="InterPro" id="IPR031311">
    <property type="entry name" value="CHIT_BIND_RR_consensus"/>
</dbReference>
<dbReference type="PANTHER" id="PTHR12236:SF95">
    <property type="entry name" value="CUTICULAR PROTEIN 76BD, ISOFORM C-RELATED"/>
    <property type="match status" value="1"/>
</dbReference>
<reference evidence="4" key="1">
    <citation type="journal article" date="2023" name="Insect Mol. Biol.">
        <title>Genome sequencing provides insights into the evolution of gene families encoding plant cell wall-degrading enzymes in longhorned beetles.</title>
        <authorList>
            <person name="Shin N.R."/>
            <person name="Okamura Y."/>
            <person name="Kirsch R."/>
            <person name="Pauchet Y."/>
        </authorList>
    </citation>
    <scope>NUCLEOTIDE SEQUENCE</scope>
    <source>
        <strain evidence="4">MMC_N1</strain>
    </source>
</reference>
<dbReference type="PROSITE" id="PS51155">
    <property type="entry name" value="CHIT_BIND_RR_2"/>
    <property type="match status" value="1"/>
</dbReference>
<evidence type="ECO:0000256" key="1">
    <source>
        <dbReference type="ARBA" id="ARBA00022460"/>
    </source>
</evidence>
<evidence type="ECO:0000313" key="4">
    <source>
        <dbReference type="EMBL" id="KAJ8969616.1"/>
    </source>
</evidence>
<dbReference type="InterPro" id="IPR000618">
    <property type="entry name" value="Insect_cuticle"/>
</dbReference>
<gene>
    <name evidence="4" type="ORF">NQ317_005527</name>
</gene>
<protein>
    <submittedName>
        <fullName evidence="4">Uncharacterized protein</fullName>
    </submittedName>
</protein>
<dbReference type="Proteomes" id="UP001162164">
    <property type="component" value="Unassembled WGS sequence"/>
</dbReference>
<dbReference type="PROSITE" id="PS00233">
    <property type="entry name" value="CHIT_BIND_RR_1"/>
    <property type="match status" value="1"/>
</dbReference>
<proteinExistence type="predicted"/>
<accession>A0ABQ9IZ29</accession>
<name>A0ABQ9IZ29_9CUCU</name>
<sequence length="208" mass="23351">MVRSPGNATSQGNREGPSLELNKCLLGMNRRYRVLTGLLTVHCHLSRQLIGIAEDPECRWCLGEDEDAPLPKRWMKYSKESCDAFAIGKYDIYVGTQSDDYPFLGLADEDESGKSQTHQETRNGDKVSGEYRVMQPDGMVRVVRYTADPKKGFKATLLPPAAEVKKEFREPRCNKRGGGAPKRPPQTQELGKRAHTMPMGIDMDSFLE</sequence>
<dbReference type="Pfam" id="PF00379">
    <property type="entry name" value="Chitin_bind_4"/>
    <property type="match status" value="1"/>
</dbReference>
<evidence type="ECO:0000256" key="2">
    <source>
        <dbReference type="PROSITE-ProRule" id="PRU00497"/>
    </source>
</evidence>